<name>A0ABD0NU80_CIRMR</name>
<keyword evidence="2" id="KW-1185">Reference proteome</keyword>
<organism evidence="1 2">
    <name type="scientific">Cirrhinus mrigala</name>
    <name type="common">Mrigala</name>
    <dbReference type="NCBI Taxonomy" id="683832"/>
    <lineage>
        <taxon>Eukaryota</taxon>
        <taxon>Metazoa</taxon>
        <taxon>Chordata</taxon>
        <taxon>Craniata</taxon>
        <taxon>Vertebrata</taxon>
        <taxon>Euteleostomi</taxon>
        <taxon>Actinopterygii</taxon>
        <taxon>Neopterygii</taxon>
        <taxon>Teleostei</taxon>
        <taxon>Ostariophysi</taxon>
        <taxon>Cypriniformes</taxon>
        <taxon>Cyprinidae</taxon>
        <taxon>Labeoninae</taxon>
        <taxon>Labeonini</taxon>
        <taxon>Cirrhinus</taxon>
    </lineage>
</organism>
<evidence type="ECO:0000313" key="1">
    <source>
        <dbReference type="EMBL" id="KAL0165060.1"/>
    </source>
</evidence>
<accession>A0ABD0NU80</accession>
<protein>
    <submittedName>
        <fullName evidence="1">Uncharacterized protein</fullName>
    </submittedName>
</protein>
<evidence type="ECO:0000313" key="2">
    <source>
        <dbReference type="Proteomes" id="UP001529510"/>
    </source>
</evidence>
<dbReference type="Proteomes" id="UP001529510">
    <property type="component" value="Unassembled WGS sequence"/>
</dbReference>
<feature type="non-terminal residue" evidence="1">
    <location>
        <position position="1"/>
    </location>
</feature>
<proteinExistence type="predicted"/>
<dbReference type="EMBL" id="JAMKFB020000020">
    <property type="protein sequence ID" value="KAL0165060.1"/>
    <property type="molecule type" value="Genomic_DNA"/>
</dbReference>
<comment type="caution">
    <text evidence="1">The sequence shown here is derived from an EMBL/GenBank/DDBJ whole genome shotgun (WGS) entry which is preliminary data.</text>
</comment>
<gene>
    <name evidence="1" type="ORF">M9458_040813</name>
</gene>
<sequence>SENGRSVHTDYIPAFGGSRLSKCCHRSEASQHTSSFWSLLTVPAYTRDSISPTHV</sequence>
<reference evidence="1 2" key="1">
    <citation type="submission" date="2024-05" db="EMBL/GenBank/DDBJ databases">
        <title>Genome sequencing and assembly of Indian major carp, Cirrhinus mrigala (Hamilton, 1822).</title>
        <authorList>
            <person name="Mohindra V."/>
            <person name="Chowdhury L.M."/>
            <person name="Lal K."/>
            <person name="Jena J.K."/>
        </authorList>
    </citation>
    <scope>NUCLEOTIDE SEQUENCE [LARGE SCALE GENOMIC DNA]</scope>
    <source>
        <strain evidence="1">CM1030</strain>
        <tissue evidence="1">Blood</tissue>
    </source>
</reference>
<dbReference type="AlphaFoldDB" id="A0ABD0NU80"/>